<reference evidence="1 2" key="1">
    <citation type="submission" date="2015-09" db="EMBL/GenBank/DDBJ databases">
        <title>Genome announcement of multiple Pseudomonas syringae strains.</title>
        <authorList>
            <person name="Thakur S."/>
            <person name="Wang P.W."/>
            <person name="Gong Y."/>
            <person name="Weir B.S."/>
            <person name="Guttman D.S."/>
        </authorList>
    </citation>
    <scope>NUCLEOTIDE SEQUENCE [LARGE SCALE GENOMIC DNA]</scope>
    <source>
        <strain evidence="1 2">ICMP16929</strain>
    </source>
</reference>
<dbReference type="Proteomes" id="UP000050384">
    <property type="component" value="Unassembled WGS sequence"/>
</dbReference>
<sequence length="172" mass="18392">MAVRGVGTQGFFMADARNADDLIGQQFVGLVLDPLGDIAVGRAAVGRVVLEATALRRVVRRGNDDAVSQPGRAATVVTDDGVRHRRRWRVLVTFGDHHLHAIGSQHFKRGGSGWRGQRMGVSTQKQRAVDAVGLAVQTDGLADSQHVPFVETQLERGAAMPGSAKSNALGRH</sequence>
<organism evidence="1 2">
    <name type="scientific">Pseudomonas syringae pv. spinaceae</name>
    <dbReference type="NCBI Taxonomy" id="264459"/>
    <lineage>
        <taxon>Bacteria</taxon>
        <taxon>Pseudomonadati</taxon>
        <taxon>Pseudomonadota</taxon>
        <taxon>Gammaproteobacteria</taxon>
        <taxon>Pseudomonadales</taxon>
        <taxon>Pseudomonadaceae</taxon>
        <taxon>Pseudomonas</taxon>
        <taxon>Pseudomonas syringae</taxon>
    </lineage>
</organism>
<dbReference type="EMBL" id="LJRI01000238">
    <property type="protein sequence ID" value="KPZ08753.1"/>
    <property type="molecule type" value="Genomic_DNA"/>
</dbReference>
<dbReference type="AlphaFoldDB" id="A0A0N8TBR8"/>
<evidence type="ECO:0000313" key="1">
    <source>
        <dbReference type="EMBL" id="KPZ08753.1"/>
    </source>
</evidence>
<gene>
    <name evidence="1" type="ORF">ALO94_200021</name>
</gene>
<accession>A0A0N8TBR8</accession>
<protein>
    <submittedName>
        <fullName evidence="1">Uncharacterized protein</fullName>
    </submittedName>
</protein>
<comment type="caution">
    <text evidence="1">The sequence shown here is derived from an EMBL/GenBank/DDBJ whole genome shotgun (WGS) entry which is preliminary data.</text>
</comment>
<name>A0A0N8TBR8_PSESX</name>
<proteinExistence type="predicted"/>
<evidence type="ECO:0000313" key="2">
    <source>
        <dbReference type="Proteomes" id="UP000050384"/>
    </source>
</evidence>